<dbReference type="AlphaFoldDB" id="A0A7X2NPC5"/>
<dbReference type="RefSeq" id="WP_154473468.1">
    <property type="nucleotide sequence ID" value="NZ_VUMD01000017.1"/>
</dbReference>
<proteinExistence type="predicted"/>
<dbReference type="SMART" id="SM00471">
    <property type="entry name" value="HDc"/>
    <property type="match status" value="1"/>
</dbReference>
<dbReference type="Proteomes" id="UP000429958">
    <property type="component" value="Unassembled WGS sequence"/>
</dbReference>
<name>A0A7X2NPC5_9CLOT</name>
<evidence type="ECO:0000259" key="1">
    <source>
        <dbReference type="SMART" id="SM00471"/>
    </source>
</evidence>
<dbReference type="InterPro" id="IPR003607">
    <property type="entry name" value="HD/PDEase_dom"/>
</dbReference>
<dbReference type="Pfam" id="PF13328">
    <property type="entry name" value="HD_4"/>
    <property type="match status" value="1"/>
</dbReference>
<keyword evidence="2" id="KW-0378">Hydrolase</keyword>
<comment type="caution">
    <text evidence="2">The sequence shown here is derived from an EMBL/GenBank/DDBJ whole genome shotgun (WGS) entry which is preliminary data.</text>
</comment>
<protein>
    <submittedName>
        <fullName evidence="2">Bifunctional (P)ppGpp synthetase/guanosine-3',5'-bis(Diphosphate) 3'-pyrophosphohydrolase</fullName>
    </submittedName>
</protein>
<dbReference type="InterPro" id="IPR052194">
    <property type="entry name" value="MESH1"/>
</dbReference>
<dbReference type="PANTHER" id="PTHR46246:SF1">
    <property type="entry name" value="GUANOSINE-3',5'-BIS(DIPHOSPHATE) 3'-PYROPHOSPHOHYDROLASE MESH1"/>
    <property type="match status" value="1"/>
</dbReference>
<reference evidence="2 3" key="1">
    <citation type="submission" date="2019-08" db="EMBL/GenBank/DDBJ databases">
        <title>In-depth cultivation of the pig gut microbiome towards novel bacterial diversity and tailored functional studies.</title>
        <authorList>
            <person name="Wylensek D."/>
            <person name="Hitch T.C.A."/>
            <person name="Clavel T."/>
        </authorList>
    </citation>
    <scope>NUCLEOTIDE SEQUENCE [LARGE SCALE GENOMIC DNA]</scope>
    <source>
        <strain evidence="2 3">WCA-389-WT-23D1</strain>
    </source>
</reference>
<dbReference type="GO" id="GO:0008893">
    <property type="term" value="F:guanosine-3',5'-bis(diphosphate) 3'-diphosphatase activity"/>
    <property type="evidence" value="ECO:0007669"/>
    <property type="project" value="TreeGrafter"/>
</dbReference>
<gene>
    <name evidence="2" type="ORF">FYJ39_16030</name>
</gene>
<dbReference type="EMBL" id="VUMD01000017">
    <property type="protein sequence ID" value="MSS38023.1"/>
    <property type="molecule type" value="Genomic_DNA"/>
</dbReference>
<dbReference type="Gene3D" id="1.10.3210.10">
    <property type="entry name" value="Hypothetical protein af1432"/>
    <property type="match status" value="1"/>
</dbReference>
<dbReference type="SUPFAM" id="SSF109604">
    <property type="entry name" value="HD-domain/PDEase-like"/>
    <property type="match status" value="1"/>
</dbReference>
<evidence type="ECO:0000313" key="3">
    <source>
        <dbReference type="Proteomes" id="UP000429958"/>
    </source>
</evidence>
<sequence>MMNQMYNVEKMYTYLRGFLVGAGMDQGIQALNFARKKHTGQLRKDGTPYIAHPLQMACYAAALGMRNDEIMAGILLHDVCEDCEVPVELLPVNNHVKEIVKRLTIQPLESESKVETKERYFRELLLCKEAVIIKGLDRYHNMSSMAGVLSDEAASKNIRENNELLLPMLKQAKDLYPELSDILFVLRTNISSVSKTLETMQRIAQNDAKEKKRDEETGKEN</sequence>
<keyword evidence="3" id="KW-1185">Reference proteome</keyword>
<accession>A0A7X2NPC5</accession>
<dbReference type="PANTHER" id="PTHR46246">
    <property type="entry name" value="GUANOSINE-3',5'-BIS(DIPHOSPHATE) 3'-PYROPHOSPHOHYDROLASE MESH1"/>
    <property type="match status" value="1"/>
</dbReference>
<feature type="domain" description="HD/PDEase" evidence="1">
    <location>
        <begin position="45"/>
        <end position="151"/>
    </location>
</feature>
<organism evidence="2 3">
    <name type="scientific">Clostridium porci</name>
    <dbReference type="NCBI Taxonomy" id="2605778"/>
    <lineage>
        <taxon>Bacteria</taxon>
        <taxon>Bacillati</taxon>
        <taxon>Bacillota</taxon>
        <taxon>Clostridia</taxon>
        <taxon>Eubacteriales</taxon>
        <taxon>Clostridiaceae</taxon>
        <taxon>Clostridium</taxon>
    </lineage>
</organism>
<evidence type="ECO:0000313" key="2">
    <source>
        <dbReference type="EMBL" id="MSS38023.1"/>
    </source>
</evidence>